<feature type="region of interest" description="Disordered" evidence="1">
    <location>
        <begin position="37"/>
        <end position="56"/>
    </location>
</feature>
<feature type="region of interest" description="Disordered" evidence="1">
    <location>
        <begin position="1"/>
        <end position="22"/>
    </location>
</feature>
<keyword evidence="3" id="KW-1185">Reference proteome</keyword>
<evidence type="ECO:0000313" key="2">
    <source>
        <dbReference type="EMBL" id="MCY9599898.1"/>
    </source>
</evidence>
<feature type="compositionally biased region" description="Polar residues" evidence="1">
    <location>
        <begin position="1"/>
        <end position="20"/>
    </location>
</feature>
<sequence>MENRTHSGNYKGTTHMNAENQDMEFANDTLELAEDKRAIRNKDKLNTQAPDAKTQD</sequence>
<comment type="caution">
    <text evidence="2">The sequence shown here is derived from an EMBL/GenBank/DDBJ whole genome shotgun (WGS) entry which is preliminary data.</text>
</comment>
<protein>
    <recommendedName>
        <fullName evidence="4">YfhD family protein</fullName>
    </recommendedName>
</protein>
<evidence type="ECO:0000256" key="1">
    <source>
        <dbReference type="SAM" id="MobiDB-lite"/>
    </source>
</evidence>
<organism evidence="2 3">
    <name type="scientific">Paenibacillus chitinolyticus</name>
    <dbReference type="NCBI Taxonomy" id="79263"/>
    <lineage>
        <taxon>Bacteria</taxon>
        <taxon>Bacillati</taxon>
        <taxon>Bacillota</taxon>
        <taxon>Bacilli</taxon>
        <taxon>Bacillales</taxon>
        <taxon>Paenibacillaceae</taxon>
        <taxon>Paenibacillus</taxon>
    </lineage>
</organism>
<reference evidence="2 3" key="1">
    <citation type="submission" date="2022-05" db="EMBL/GenBank/DDBJ databases">
        <title>Genome Sequencing of Bee-Associated Microbes.</title>
        <authorList>
            <person name="Dunlap C."/>
        </authorList>
    </citation>
    <scope>NUCLEOTIDE SEQUENCE [LARGE SCALE GENOMIC DNA]</scope>
    <source>
        <strain evidence="2 3">NRRL B-23120</strain>
    </source>
</reference>
<evidence type="ECO:0008006" key="4">
    <source>
        <dbReference type="Google" id="ProtNLM"/>
    </source>
</evidence>
<dbReference type="Proteomes" id="UP001527202">
    <property type="component" value="Unassembled WGS sequence"/>
</dbReference>
<name>A0ABT4FMZ5_9BACL</name>
<dbReference type="RefSeq" id="WP_164977106.1">
    <property type="nucleotide sequence ID" value="NZ_CP026520.1"/>
</dbReference>
<gene>
    <name evidence="2" type="ORF">M5X16_29545</name>
</gene>
<accession>A0ABT4FMZ5</accession>
<dbReference type="EMBL" id="JAMDMJ010000063">
    <property type="protein sequence ID" value="MCY9599898.1"/>
    <property type="molecule type" value="Genomic_DNA"/>
</dbReference>
<proteinExistence type="predicted"/>
<evidence type="ECO:0000313" key="3">
    <source>
        <dbReference type="Proteomes" id="UP001527202"/>
    </source>
</evidence>
<dbReference type="GeneID" id="95378981"/>